<feature type="compositionally biased region" description="Basic and acidic residues" evidence="1">
    <location>
        <begin position="23"/>
        <end position="32"/>
    </location>
</feature>
<name>A0ABQ3T5W5_9ACTN</name>
<feature type="compositionally biased region" description="Basic and acidic residues" evidence="1">
    <location>
        <begin position="64"/>
        <end position="83"/>
    </location>
</feature>
<gene>
    <name evidence="2" type="ORF">Sspor_13330</name>
</gene>
<comment type="caution">
    <text evidence="2">The sequence shown here is derived from an EMBL/GenBank/DDBJ whole genome shotgun (WGS) entry which is preliminary data.</text>
</comment>
<accession>A0ABQ3T5W5</accession>
<keyword evidence="3" id="KW-1185">Reference proteome</keyword>
<dbReference type="EMBL" id="BNED01000005">
    <property type="protein sequence ID" value="GHI75772.1"/>
    <property type="molecule type" value="Genomic_DNA"/>
</dbReference>
<sequence>MTDHETSRQHARRTTPSEAVGESGDREARQQADDAVVQRSGLADDDSDTDAGGSHRAKRHRPGIGREEQIHPDDEPQETSEDR</sequence>
<protein>
    <submittedName>
        <fullName evidence="2">Uncharacterized protein</fullName>
    </submittedName>
</protein>
<evidence type="ECO:0000256" key="1">
    <source>
        <dbReference type="SAM" id="MobiDB-lite"/>
    </source>
</evidence>
<reference evidence="3" key="1">
    <citation type="submission" date="2023-07" db="EMBL/GenBank/DDBJ databases">
        <title>Whole genome shotgun sequence of Streptomyces spororaveus NBRC 15456.</title>
        <authorList>
            <person name="Komaki H."/>
            <person name="Tamura T."/>
        </authorList>
    </citation>
    <scope>NUCLEOTIDE SEQUENCE [LARGE SCALE GENOMIC DNA]</scope>
    <source>
        <strain evidence="3">NBRC 15456</strain>
    </source>
</reference>
<proteinExistence type="predicted"/>
<evidence type="ECO:0000313" key="3">
    <source>
        <dbReference type="Proteomes" id="UP000608522"/>
    </source>
</evidence>
<feature type="region of interest" description="Disordered" evidence="1">
    <location>
        <begin position="1"/>
        <end position="83"/>
    </location>
</feature>
<evidence type="ECO:0000313" key="2">
    <source>
        <dbReference type="EMBL" id="GHI75772.1"/>
    </source>
</evidence>
<dbReference type="RefSeq" id="WP_202198167.1">
    <property type="nucleotide sequence ID" value="NZ_BAAATO010000046.1"/>
</dbReference>
<organism evidence="2 3">
    <name type="scientific">Streptomyces spororaveus</name>
    <dbReference type="NCBI Taxonomy" id="284039"/>
    <lineage>
        <taxon>Bacteria</taxon>
        <taxon>Bacillati</taxon>
        <taxon>Actinomycetota</taxon>
        <taxon>Actinomycetes</taxon>
        <taxon>Kitasatosporales</taxon>
        <taxon>Streptomycetaceae</taxon>
        <taxon>Streptomyces</taxon>
    </lineage>
</organism>
<dbReference type="Proteomes" id="UP000608522">
    <property type="component" value="Unassembled WGS sequence"/>
</dbReference>